<dbReference type="SUPFAM" id="SSF103486">
    <property type="entry name" value="V-type ATP synthase subunit C"/>
    <property type="match status" value="1"/>
</dbReference>
<proteinExistence type="predicted"/>
<dbReference type="Gene3D" id="1.10.132.50">
    <property type="entry name" value="ATP synthase (C/AC39) subunit, domain 3"/>
    <property type="match status" value="1"/>
</dbReference>
<reference evidence="4" key="1">
    <citation type="submission" date="2022-12" db="EMBL/GenBank/DDBJ databases">
        <authorList>
            <person name="Mo P."/>
        </authorList>
    </citation>
    <scope>NUCLEOTIDE SEQUENCE [LARGE SCALE GENOMIC DNA]</scope>
    <source>
        <strain evidence="4">HUAS 3-15</strain>
    </source>
</reference>
<sequence>MAAGWVGGVTRARGLLSRCLGHREAGELAAAGTLTEAVRRLAATPYRRFLPPDPDLAEAQRAVSAALLWQLRVLAGWLPRSGAQVVRTLAAGFEIANIEDLLRSFTGPAPRRPYALGALATAWRRAAHARTPEELRAALAASAWGDPGGADPATVAVALRLSAAHRTADTVPPARRWAQGRAALLAARTLFVVGRPLPGNAGRQAARLLGRGVLAAASFEEFRRALPADARWALDGIEAPGDLWRAETRWWTVVDREGRDLLRGAQYGLPPVVGAVAILSADAWRVRAALEVVAHGGATPEVADALG</sequence>
<organism evidence="3 4">
    <name type="scientific">Kitasatospora cathayae</name>
    <dbReference type="NCBI Taxonomy" id="3004092"/>
    <lineage>
        <taxon>Bacteria</taxon>
        <taxon>Bacillati</taxon>
        <taxon>Actinomycetota</taxon>
        <taxon>Actinomycetes</taxon>
        <taxon>Kitasatosporales</taxon>
        <taxon>Streptomycetaceae</taxon>
        <taxon>Kitasatospora</taxon>
    </lineage>
</organism>
<keyword evidence="1" id="KW-0813">Transport</keyword>
<dbReference type="RefSeq" id="WP_270140014.1">
    <property type="nucleotide sequence ID" value="NZ_CP115450.1"/>
</dbReference>
<dbReference type="Proteomes" id="UP001212821">
    <property type="component" value="Chromosome"/>
</dbReference>
<dbReference type="EMBL" id="CP115450">
    <property type="protein sequence ID" value="WBP84640.1"/>
    <property type="molecule type" value="Genomic_DNA"/>
</dbReference>
<dbReference type="InterPro" id="IPR036079">
    <property type="entry name" value="ATPase_csu/dsu_sf"/>
</dbReference>
<gene>
    <name evidence="3" type="ORF">O1G21_01420</name>
</gene>
<protein>
    <submittedName>
        <fullName evidence="3">V-type ATPase subunit</fullName>
    </submittedName>
</protein>
<evidence type="ECO:0000256" key="2">
    <source>
        <dbReference type="ARBA" id="ARBA00023065"/>
    </source>
</evidence>
<name>A0ABY7PW24_9ACTN</name>
<keyword evidence="4" id="KW-1185">Reference proteome</keyword>
<keyword evidence="2" id="KW-0406">Ion transport</keyword>
<evidence type="ECO:0000313" key="3">
    <source>
        <dbReference type="EMBL" id="WBP84640.1"/>
    </source>
</evidence>
<accession>A0ABY7PW24</accession>
<dbReference type="InterPro" id="IPR002843">
    <property type="entry name" value="ATPase_V0-cplx_csu/dsu"/>
</dbReference>
<dbReference type="InterPro" id="IPR044911">
    <property type="entry name" value="V-type_ATPase_csu/dsu_dom_3"/>
</dbReference>
<dbReference type="Pfam" id="PF01992">
    <property type="entry name" value="vATP-synt_AC39"/>
    <property type="match status" value="1"/>
</dbReference>
<evidence type="ECO:0000313" key="4">
    <source>
        <dbReference type="Proteomes" id="UP001212821"/>
    </source>
</evidence>
<evidence type="ECO:0000256" key="1">
    <source>
        <dbReference type="ARBA" id="ARBA00022448"/>
    </source>
</evidence>